<dbReference type="InterPro" id="IPR006015">
    <property type="entry name" value="Universal_stress_UspA"/>
</dbReference>
<name>A0A7Y9F3G6_9ACTN</name>
<dbReference type="EMBL" id="JACCBE010000001">
    <property type="protein sequence ID" value="NYD58949.1"/>
    <property type="molecule type" value="Genomic_DNA"/>
</dbReference>
<dbReference type="AlphaFoldDB" id="A0A7Y9F3G6"/>
<evidence type="ECO:0000313" key="3">
    <source>
        <dbReference type="EMBL" id="NYD58949.1"/>
    </source>
</evidence>
<dbReference type="InterPro" id="IPR014729">
    <property type="entry name" value="Rossmann-like_a/b/a_fold"/>
</dbReference>
<keyword evidence="4" id="KW-1185">Reference proteome</keyword>
<dbReference type="SUPFAM" id="SSF52402">
    <property type="entry name" value="Adenine nucleotide alpha hydrolases-like"/>
    <property type="match status" value="2"/>
</dbReference>
<dbReference type="PANTHER" id="PTHR46268:SF6">
    <property type="entry name" value="UNIVERSAL STRESS PROTEIN UP12"/>
    <property type="match status" value="1"/>
</dbReference>
<dbReference type="CDD" id="cd00293">
    <property type="entry name" value="USP-like"/>
    <property type="match status" value="1"/>
</dbReference>
<dbReference type="Gene3D" id="3.40.50.620">
    <property type="entry name" value="HUPs"/>
    <property type="match status" value="2"/>
</dbReference>
<dbReference type="PANTHER" id="PTHR46268">
    <property type="entry name" value="STRESS RESPONSE PROTEIN NHAX"/>
    <property type="match status" value="1"/>
</dbReference>
<feature type="domain" description="UspA" evidence="2">
    <location>
        <begin position="155"/>
        <end position="289"/>
    </location>
</feature>
<dbReference type="Proteomes" id="UP000516957">
    <property type="component" value="Unassembled WGS sequence"/>
</dbReference>
<comment type="caution">
    <text evidence="3">The sequence shown here is derived from an EMBL/GenBank/DDBJ whole genome shotgun (WGS) entry which is preliminary data.</text>
</comment>
<evidence type="ECO:0000313" key="4">
    <source>
        <dbReference type="Proteomes" id="UP000516957"/>
    </source>
</evidence>
<feature type="domain" description="UspA" evidence="2">
    <location>
        <begin position="8"/>
        <end position="141"/>
    </location>
</feature>
<organism evidence="3 4">
    <name type="scientific">Nocardioides marinisabuli</name>
    <dbReference type="NCBI Taxonomy" id="419476"/>
    <lineage>
        <taxon>Bacteria</taxon>
        <taxon>Bacillati</taxon>
        <taxon>Actinomycetota</taxon>
        <taxon>Actinomycetes</taxon>
        <taxon>Propionibacteriales</taxon>
        <taxon>Nocardioidaceae</taxon>
        <taxon>Nocardioides</taxon>
    </lineage>
</organism>
<gene>
    <name evidence="3" type="ORF">BKA08_003187</name>
</gene>
<dbReference type="PRINTS" id="PR01438">
    <property type="entry name" value="UNVRSLSTRESS"/>
</dbReference>
<protein>
    <submittedName>
        <fullName evidence="3">Nucleotide-binding universal stress UspA family protein</fullName>
    </submittedName>
</protein>
<dbReference type="RefSeq" id="WP_179616479.1">
    <property type="nucleotide sequence ID" value="NZ_CP059163.1"/>
</dbReference>
<sequence length="307" mass="32136">MDDTDPHPVVVAVSSDVGEAALAFAADEAARAGCGVHLVHVAPAFVHGPDSILVTSPEVQERGRRALNQSLDHARAVLRPGTTLTSEMAVGSVVESLRDATQDARMVVVQHRDLSRVRRVVSRSVTNGLGAQSRVPVVSVPSTWSPQRPPGHEPRVTVGVDVPVRSEGVLRWAVAAARSRGATLHALHAWKLAGIYEDVVVARAQAEEWADRAAADVRAAMTQMGEEAAGVPLSIETCHGSPADALVEASGGSDLLVIGRHDPLVPLGSHLGPVARGVLHDARCPVLLVDPQGPGVPGRGWWIPGGT</sequence>
<proteinExistence type="inferred from homology"/>
<evidence type="ECO:0000256" key="1">
    <source>
        <dbReference type="ARBA" id="ARBA00008791"/>
    </source>
</evidence>
<comment type="similarity">
    <text evidence="1">Belongs to the universal stress protein A family.</text>
</comment>
<reference evidence="3 4" key="1">
    <citation type="submission" date="2020-07" db="EMBL/GenBank/DDBJ databases">
        <title>Sequencing the genomes of 1000 actinobacteria strains.</title>
        <authorList>
            <person name="Klenk H.-P."/>
        </authorList>
    </citation>
    <scope>NUCLEOTIDE SEQUENCE [LARGE SCALE GENOMIC DNA]</scope>
    <source>
        <strain evidence="3 4">DSM 18965</strain>
    </source>
</reference>
<accession>A0A7Y9F3G6</accession>
<dbReference type="Pfam" id="PF00582">
    <property type="entry name" value="Usp"/>
    <property type="match status" value="2"/>
</dbReference>
<dbReference type="InterPro" id="IPR006016">
    <property type="entry name" value="UspA"/>
</dbReference>
<evidence type="ECO:0000259" key="2">
    <source>
        <dbReference type="Pfam" id="PF00582"/>
    </source>
</evidence>